<dbReference type="PANTHER" id="PTHR46565:SF20">
    <property type="entry name" value="COLD SHOCK DOMAIN-CONTAINING PROTEIN 4"/>
    <property type="match status" value="1"/>
</dbReference>
<comment type="subcellular location">
    <subcellularLocation>
        <location evidence="1">Cytoplasm</location>
    </subcellularLocation>
</comment>
<dbReference type="Proteomes" id="UP001443914">
    <property type="component" value="Unassembled WGS sequence"/>
</dbReference>
<evidence type="ECO:0000313" key="8">
    <source>
        <dbReference type="EMBL" id="KAK9716143.1"/>
    </source>
</evidence>
<dbReference type="InterPro" id="IPR011129">
    <property type="entry name" value="CSD"/>
</dbReference>
<feature type="domain" description="CSD" evidence="7">
    <location>
        <begin position="1"/>
        <end position="64"/>
    </location>
</feature>
<dbReference type="EMBL" id="JBDFQZ010000006">
    <property type="protein sequence ID" value="KAK9716143.1"/>
    <property type="molecule type" value="Genomic_DNA"/>
</dbReference>
<name>A0AAW1KE82_SAPOF</name>
<evidence type="ECO:0000256" key="1">
    <source>
        <dbReference type="ARBA" id="ARBA00004496"/>
    </source>
</evidence>
<dbReference type="GO" id="GO:0005737">
    <property type="term" value="C:cytoplasm"/>
    <property type="evidence" value="ECO:0007669"/>
    <property type="project" value="UniProtKB-SubCell"/>
</dbReference>
<evidence type="ECO:0000259" key="7">
    <source>
        <dbReference type="PROSITE" id="PS51857"/>
    </source>
</evidence>
<sequence>MTGTVKWFNNDRGFGFIGPDSGSVDLFVHYSAILDNNNGLKTLVQGNRVQFDIEDGINAVNVRIIG</sequence>
<evidence type="ECO:0000256" key="5">
    <source>
        <dbReference type="ARBA" id="ARBA00023159"/>
    </source>
</evidence>
<evidence type="ECO:0000313" key="9">
    <source>
        <dbReference type="Proteomes" id="UP001443914"/>
    </source>
</evidence>
<dbReference type="PROSITE" id="PS51857">
    <property type="entry name" value="CSD_2"/>
    <property type="match status" value="1"/>
</dbReference>
<dbReference type="SUPFAM" id="SSF50249">
    <property type="entry name" value="Nucleic acid-binding proteins"/>
    <property type="match status" value="1"/>
</dbReference>
<dbReference type="Gene3D" id="2.40.50.140">
    <property type="entry name" value="Nucleic acid-binding proteins"/>
    <property type="match status" value="1"/>
</dbReference>
<keyword evidence="6" id="KW-0804">Transcription</keyword>
<keyword evidence="9" id="KW-1185">Reference proteome</keyword>
<dbReference type="Pfam" id="PF00313">
    <property type="entry name" value="CSD"/>
    <property type="match status" value="1"/>
</dbReference>
<evidence type="ECO:0000256" key="4">
    <source>
        <dbReference type="ARBA" id="ARBA00023125"/>
    </source>
</evidence>
<dbReference type="GO" id="GO:0003677">
    <property type="term" value="F:DNA binding"/>
    <property type="evidence" value="ECO:0007669"/>
    <property type="project" value="UniProtKB-KW"/>
</dbReference>
<evidence type="ECO:0000256" key="3">
    <source>
        <dbReference type="ARBA" id="ARBA00023015"/>
    </source>
</evidence>
<accession>A0AAW1KE82</accession>
<dbReference type="PANTHER" id="PTHR46565">
    <property type="entry name" value="COLD SHOCK DOMAIN PROTEIN 2"/>
    <property type="match status" value="1"/>
</dbReference>
<evidence type="ECO:0000256" key="2">
    <source>
        <dbReference type="ARBA" id="ARBA00022490"/>
    </source>
</evidence>
<keyword evidence="5" id="KW-0010">Activator</keyword>
<comment type="caution">
    <text evidence="8">The sequence shown here is derived from an EMBL/GenBank/DDBJ whole genome shotgun (WGS) entry which is preliminary data.</text>
</comment>
<protein>
    <recommendedName>
        <fullName evidence="7">CSD domain-containing protein</fullName>
    </recommendedName>
</protein>
<dbReference type="InterPro" id="IPR012156">
    <property type="entry name" value="Cold_shock_CspA"/>
</dbReference>
<gene>
    <name evidence="8" type="ORF">RND81_06G213700</name>
</gene>
<keyword evidence="4" id="KW-0238">DNA-binding</keyword>
<dbReference type="PROSITE" id="PS00352">
    <property type="entry name" value="CSD_1"/>
    <property type="match status" value="1"/>
</dbReference>
<keyword evidence="2" id="KW-0963">Cytoplasm</keyword>
<evidence type="ECO:0000256" key="6">
    <source>
        <dbReference type="ARBA" id="ARBA00023163"/>
    </source>
</evidence>
<dbReference type="SMART" id="SM00357">
    <property type="entry name" value="CSP"/>
    <property type="match status" value="1"/>
</dbReference>
<dbReference type="InterPro" id="IPR019844">
    <property type="entry name" value="CSD_CS"/>
</dbReference>
<dbReference type="PRINTS" id="PR00050">
    <property type="entry name" value="COLDSHOCK"/>
</dbReference>
<dbReference type="InterPro" id="IPR002059">
    <property type="entry name" value="CSP_DNA-bd"/>
</dbReference>
<keyword evidence="3" id="KW-0805">Transcription regulation</keyword>
<dbReference type="AlphaFoldDB" id="A0AAW1KE82"/>
<dbReference type="PIRSF" id="PIRSF002599">
    <property type="entry name" value="Cold_shock_A"/>
    <property type="match status" value="1"/>
</dbReference>
<reference evidence="8" key="1">
    <citation type="submission" date="2024-03" db="EMBL/GenBank/DDBJ databases">
        <title>WGS assembly of Saponaria officinalis var. Norfolk2.</title>
        <authorList>
            <person name="Jenkins J."/>
            <person name="Shu S."/>
            <person name="Grimwood J."/>
            <person name="Barry K."/>
            <person name="Goodstein D."/>
            <person name="Schmutz J."/>
            <person name="Leebens-Mack J."/>
            <person name="Osbourn A."/>
        </authorList>
    </citation>
    <scope>NUCLEOTIDE SEQUENCE [LARGE SCALE GENOMIC DNA]</scope>
    <source>
        <strain evidence="8">JIC</strain>
    </source>
</reference>
<dbReference type="CDD" id="cd04458">
    <property type="entry name" value="CSP_CDS"/>
    <property type="match status" value="1"/>
</dbReference>
<proteinExistence type="predicted"/>
<organism evidence="8 9">
    <name type="scientific">Saponaria officinalis</name>
    <name type="common">Common soapwort</name>
    <name type="synonym">Lychnis saponaria</name>
    <dbReference type="NCBI Taxonomy" id="3572"/>
    <lineage>
        <taxon>Eukaryota</taxon>
        <taxon>Viridiplantae</taxon>
        <taxon>Streptophyta</taxon>
        <taxon>Embryophyta</taxon>
        <taxon>Tracheophyta</taxon>
        <taxon>Spermatophyta</taxon>
        <taxon>Magnoliopsida</taxon>
        <taxon>eudicotyledons</taxon>
        <taxon>Gunneridae</taxon>
        <taxon>Pentapetalae</taxon>
        <taxon>Caryophyllales</taxon>
        <taxon>Caryophyllaceae</taxon>
        <taxon>Caryophylleae</taxon>
        <taxon>Saponaria</taxon>
    </lineage>
</organism>
<dbReference type="InterPro" id="IPR012340">
    <property type="entry name" value="NA-bd_OB-fold"/>
</dbReference>